<accession>A0A6N7VTX9</accession>
<dbReference type="EMBL" id="VULO01000007">
    <property type="protein sequence ID" value="MSS84420.1"/>
    <property type="molecule type" value="Genomic_DNA"/>
</dbReference>
<keyword evidence="2" id="KW-1185">Reference proteome</keyword>
<reference evidence="1 2" key="1">
    <citation type="submission" date="2019-08" db="EMBL/GenBank/DDBJ databases">
        <title>In-depth cultivation of the pig gut microbiome towards novel bacterial diversity and tailored functional studies.</title>
        <authorList>
            <person name="Wylensek D."/>
            <person name="Hitch T.C.A."/>
            <person name="Clavel T."/>
        </authorList>
    </citation>
    <scope>NUCLEOTIDE SEQUENCE [LARGE SCALE GENOMIC DNA]</scope>
    <source>
        <strain evidence="1 2">WB03_NA08</strain>
    </source>
</reference>
<evidence type="ECO:0000313" key="1">
    <source>
        <dbReference type="EMBL" id="MSS84420.1"/>
    </source>
</evidence>
<comment type="caution">
    <text evidence="1">The sequence shown here is derived from an EMBL/GenBank/DDBJ whole genome shotgun (WGS) entry which is preliminary data.</text>
</comment>
<dbReference type="Pfam" id="PF07920">
    <property type="entry name" value="DUF1684"/>
    <property type="match status" value="1"/>
</dbReference>
<sequence>MSVEEWKLWRQDRNEKLREPFGWLSLVSLDWLGPEPQTLQTFPGTWTAQGNVVTWNDQEFQVVPGEAIYVEADGKQAEIALRFGKVCVRVRDPHSPVRLQFTETDTYDYLDSARVTGTYTEFATPRTIEVPSAYPGGVVSLTALGEVTLPGENPLLVTEGPSGPHVIFSDPSNDLWRSAPVDGDIVDFNRSTFFPASFTPYATCPTPPTQNRLSNPVLAGEKK</sequence>
<evidence type="ECO:0000313" key="2">
    <source>
        <dbReference type="Proteomes" id="UP000470875"/>
    </source>
</evidence>
<dbReference type="PANTHER" id="PTHR41913">
    <property type="entry name" value="DUF1684 DOMAIN-CONTAINING PROTEIN"/>
    <property type="match status" value="1"/>
</dbReference>
<dbReference type="RefSeq" id="WP_154544770.1">
    <property type="nucleotide sequence ID" value="NZ_VULO01000007.1"/>
</dbReference>
<dbReference type="AlphaFoldDB" id="A0A6N7VTX9"/>
<gene>
    <name evidence="1" type="ORF">FYJ24_06520</name>
</gene>
<name>A0A6N7VTX9_9ACTO</name>
<dbReference type="Proteomes" id="UP000470875">
    <property type="component" value="Unassembled WGS sequence"/>
</dbReference>
<protein>
    <submittedName>
        <fullName evidence="1">DUF1684 domain-containing protein</fullName>
    </submittedName>
</protein>
<dbReference type="PANTHER" id="PTHR41913:SF1">
    <property type="entry name" value="DUF1684 DOMAIN-CONTAINING PROTEIN"/>
    <property type="match status" value="1"/>
</dbReference>
<proteinExistence type="predicted"/>
<organism evidence="1 2">
    <name type="scientific">Scrofimicrobium canadense</name>
    <dbReference type="NCBI Taxonomy" id="2652290"/>
    <lineage>
        <taxon>Bacteria</taxon>
        <taxon>Bacillati</taxon>
        <taxon>Actinomycetota</taxon>
        <taxon>Actinomycetes</taxon>
        <taxon>Actinomycetales</taxon>
        <taxon>Actinomycetaceae</taxon>
        <taxon>Scrofimicrobium</taxon>
    </lineage>
</organism>
<dbReference type="InterPro" id="IPR012467">
    <property type="entry name" value="DUF1684"/>
</dbReference>